<dbReference type="AlphaFoldDB" id="A0A2H0MNJ6"/>
<reference evidence="2 3" key="1">
    <citation type="submission" date="2017-09" db="EMBL/GenBank/DDBJ databases">
        <title>Depth-based differentiation of microbial function through sediment-hosted aquifers and enrichment of novel symbionts in the deep terrestrial subsurface.</title>
        <authorList>
            <person name="Probst A.J."/>
            <person name="Ladd B."/>
            <person name="Jarett J.K."/>
            <person name="Geller-Mcgrath D.E."/>
            <person name="Sieber C.M."/>
            <person name="Emerson J.B."/>
            <person name="Anantharaman K."/>
            <person name="Thomas B.C."/>
            <person name="Malmstrom R."/>
            <person name="Stieglmeier M."/>
            <person name="Klingl A."/>
            <person name="Woyke T."/>
            <person name="Ryan C.M."/>
            <person name="Banfield J.F."/>
        </authorList>
    </citation>
    <scope>NUCLEOTIDE SEQUENCE [LARGE SCALE GENOMIC DNA]</scope>
    <source>
        <strain evidence="2">CG11_big_fil_rev_8_21_14_0_20_39_9</strain>
    </source>
</reference>
<accession>A0A2H0MNJ6</accession>
<keyword evidence="1" id="KW-0812">Transmembrane</keyword>
<evidence type="ECO:0000313" key="3">
    <source>
        <dbReference type="Proteomes" id="UP000229381"/>
    </source>
</evidence>
<sequence>MRGVALYLAIMIMGVLLTLALGVSAILYSQIKVAKGMGESVFAFYAANSGIERELYEENPTGTTYSDYLDSGASYTVTVVAAGEGNCPVDVNRCIKSVGAYKETKRAIQIVR</sequence>
<organism evidence="2 3">
    <name type="scientific">Candidatus Nealsonbacteria bacterium CG11_big_fil_rev_8_21_14_0_20_39_9</name>
    <dbReference type="NCBI Taxonomy" id="1974715"/>
    <lineage>
        <taxon>Bacteria</taxon>
        <taxon>Candidatus Nealsoniibacteriota</taxon>
    </lineage>
</organism>
<evidence type="ECO:0008006" key="4">
    <source>
        <dbReference type="Google" id="ProtNLM"/>
    </source>
</evidence>
<comment type="caution">
    <text evidence="2">The sequence shown here is derived from an EMBL/GenBank/DDBJ whole genome shotgun (WGS) entry which is preliminary data.</text>
</comment>
<proteinExistence type="predicted"/>
<protein>
    <recommendedName>
        <fullName evidence="4">Type 4 fimbrial biogenesis protein PilX N-terminal domain-containing protein</fullName>
    </recommendedName>
</protein>
<dbReference type="EMBL" id="PCWI01000049">
    <property type="protein sequence ID" value="PIQ98247.1"/>
    <property type="molecule type" value="Genomic_DNA"/>
</dbReference>
<name>A0A2H0MNJ6_9BACT</name>
<feature type="transmembrane region" description="Helical" evidence="1">
    <location>
        <begin position="6"/>
        <end position="28"/>
    </location>
</feature>
<keyword evidence="1" id="KW-0472">Membrane</keyword>
<dbReference type="Proteomes" id="UP000229381">
    <property type="component" value="Unassembled WGS sequence"/>
</dbReference>
<gene>
    <name evidence="2" type="ORF">COV64_02270</name>
</gene>
<evidence type="ECO:0000313" key="2">
    <source>
        <dbReference type="EMBL" id="PIQ98247.1"/>
    </source>
</evidence>
<keyword evidence="1" id="KW-1133">Transmembrane helix</keyword>
<evidence type="ECO:0000256" key="1">
    <source>
        <dbReference type="SAM" id="Phobius"/>
    </source>
</evidence>